<protein>
    <submittedName>
        <fullName evidence="5">Cupin domain-containing protein</fullName>
    </submittedName>
</protein>
<evidence type="ECO:0000256" key="3">
    <source>
        <dbReference type="ARBA" id="ARBA00023004"/>
    </source>
</evidence>
<dbReference type="PANTHER" id="PTHR13096:SF9">
    <property type="entry name" value="BIFUNCTIONAL LYSINE-SPECIFIC DEMETHYLASE AND HISTIDYL-HYDROXYLASE"/>
    <property type="match status" value="1"/>
</dbReference>
<dbReference type="EMBL" id="CP109071">
    <property type="protein sequence ID" value="WSA32268.1"/>
    <property type="molecule type" value="Genomic_DNA"/>
</dbReference>
<evidence type="ECO:0000256" key="1">
    <source>
        <dbReference type="ARBA" id="ARBA00001954"/>
    </source>
</evidence>
<dbReference type="Pfam" id="PF08007">
    <property type="entry name" value="JmjC_2"/>
    <property type="match status" value="1"/>
</dbReference>
<evidence type="ECO:0000313" key="6">
    <source>
        <dbReference type="Proteomes" id="UP001334804"/>
    </source>
</evidence>
<comment type="cofactor">
    <cofactor evidence="1">
        <name>Fe(2+)</name>
        <dbReference type="ChEBI" id="CHEBI:29033"/>
    </cofactor>
</comment>
<dbReference type="SMART" id="SM00558">
    <property type="entry name" value="JmjC"/>
    <property type="match status" value="1"/>
</dbReference>
<accession>A0ABZ1EF54</accession>
<evidence type="ECO:0000313" key="5">
    <source>
        <dbReference type="EMBL" id="WSA32268.1"/>
    </source>
</evidence>
<keyword evidence="3" id="KW-0408">Iron</keyword>
<keyword evidence="2" id="KW-0479">Metal-binding</keyword>
<reference evidence="5 6" key="1">
    <citation type="submission" date="2022-10" db="EMBL/GenBank/DDBJ databases">
        <title>The complete genomes of actinobacterial strains from the NBC collection.</title>
        <authorList>
            <person name="Joergensen T.S."/>
            <person name="Alvarez Arevalo M."/>
            <person name="Sterndorff E.B."/>
            <person name="Faurdal D."/>
            <person name="Vuksanovic O."/>
            <person name="Mourched A.-S."/>
            <person name="Charusanti P."/>
            <person name="Shaw S."/>
            <person name="Blin K."/>
            <person name="Weber T."/>
        </authorList>
    </citation>
    <scope>NUCLEOTIDE SEQUENCE [LARGE SCALE GENOMIC DNA]</scope>
    <source>
        <strain evidence="5 6">NBC 01809</strain>
    </source>
</reference>
<dbReference type="SUPFAM" id="SSF51197">
    <property type="entry name" value="Clavaminate synthase-like"/>
    <property type="match status" value="1"/>
</dbReference>
<name>A0ABZ1EF54_9ACTN</name>
<dbReference type="Proteomes" id="UP001334804">
    <property type="component" value="Chromosome"/>
</dbReference>
<feature type="domain" description="JmjC" evidence="4">
    <location>
        <begin position="121"/>
        <end position="268"/>
    </location>
</feature>
<dbReference type="PANTHER" id="PTHR13096">
    <property type="entry name" value="MINA53 MYC INDUCED NUCLEAR ANTIGEN"/>
    <property type="match status" value="1"/>
</dbReference>
<proteinExistence type="predicted"/>
<organism evidence="5 6">
    <name type="scientific">Micromonospora peucetia</name>
    <dbReference type="NCBI Taxonomy" id="47871"/>
    <lineage>
        <taxon>Bacteria</taxon>
        <taxon>Bacillati</taxon>
        <taxon>Actinomycetota</taxon>
        <taxon>Actinomycetes</taxon>
        <taxon>Micromonosporales</taxon>
        <taxon>Micromonosporaceae</taxon>
        <taxon>Micromonospora</taxon>
    </lineage>
</organism>
<dbReference type="PROSITE" id="PS51184">
    <property type="entry name" value="JMJC"/>
    <property type="match status" value="1"/>
</dbReference>
<sequence>MTHIDPPGGHSRPAVPSEAAAALSRCVSVEPAKFAAAHWGRTPLLSRADELPNRAGFTDLLSPADADELLSRRGLRSPFLRIAKDGQLVPAARFTGGGGAGAEIADQVLDERVLELYAGGATLVLQGLHRTWPALIDFTRELGTAVGQPLQVNAYLTPAGNQGFATHYDTHDVFVLQVDGRKHWRIHPPVLPDPLERQTWGGRADEVAATADGPAALDVVLAPGDALYLPRGWLHSAQAQESSSLHLTVGVRALTRYTMVEELLALAAEDQRLRATLPFGTDVSDPDAIEPELTETVEALRDWLLRADPAAVAARLRQRAWPAARPAPIRPLAQAAALAALDADTRLAPRPGLRWRLSPRGDQVALVLFDRTITLPALCAPAVHALLGAESVRVGDLPGLDDDTDRLTLARRLLREAVLIPA</sequence>
<keyword evidence="6" id="KW-1185">Reference proteome</keyword>
<evidence type="ECO:0000256" key="2">
    <source>
        <dbReference type="ARBA" id="ARBA00022723"/>
    </source>
</evidence>
<evidence type="ECO:0000259" key="4">
    <source>
        <dbReference type="PROSITE" id="PS51184"/>
    </source>
</evidence>
<dbReference type="InterPro" id="IPR039994">
    <property type="entry name" value="NO66-like"/>
</dbReference>
<dbReference type="RefSeq" id="WP_326564056.1">
    <property type="nucleotide sequence ID" value="NZ_CP109071.1"/>
</dbReference>
<gene>
    <name evidence="5" type="ORF">OIE14_29910</name>
</gene>
<dbReference type="InterPro" id="IPR003347">
    <property type="entry name" value="JmjC_dom"/>
</dbReference>
<dbReference type="Gene3D" id="2.60.120.650">
    <property type="entry name" value="Cupin"/>
    <property type="match status" value="1"/>
</dbReference>